<protein>
    <submittedName>
        <fullName evidence="1">Uncharacterized protein</fullName>
    </submittedName>
</protein>
<reference evidence="2" key="1">
    <citation type="journal article" date="2024" name="Proc. Natl. Acad. Sci. U.S.A.">
        <title>Extraordinary preservation of gene collinearity over three hundred million years revealed in homosporous lycophytes.</title>
        <authorList>
            <person name="Li C."/>
            <person name="Wickell D."/>
            <person name="Kuo L.Y."/>
            <person name="Chen X."/>
            <person name="Nie B."/>
            <person name="Liao X."/>
            <person name="Peng D."/>
            <person name="Ji J."/>
            <person name="Jenkins J."/>
            <person name="Williams M."/>
            <person name="Shu S."/>
            <person name="Plott C."/>
            <person name="Barry K."/>
            <person name="Rajasekar S."/>
            <person name="Grimwood J."/>
            <person name="Han X."/>
            <person name="Sun S."/>
            <person name="Hou Z."/>
            <person name="He W."/>
            <person name="Dai G."/>
            <person name="Sun C."/>
            <person name="Schmutz J."/>
            <person name="Leebens-Mack J.H."/>
            <person name="Li F.W."/>
            <person name="Wang L."/>
        </authorList>
    </citation>
    <scope>NUCLEOTIDE SEQUENCE [LARGE SCALE GENOMIC DNA]</scope>
    <source>
        <strain evidence="2">cv. PW_Plant_1</strain>
    </source>
</reference>
<proteinExistence type="predicted"/>
<gene>
    <name evidence="1" type="ORF">O6H91_12G003600</name>
</gene>
<sequence length="932" mass="102200">MAMAHCPDFLMKKSFQEGELETSCTYSNEKVDSSDDWVSLFFSQSPVTEIQPLESDFMNLDSSLLQEFLFEENDVSRNTFENSFSKGSHYAASPIVTACHEQSPSNSLLVPFEHAHPFSAEMHFPSSQYQLPEAVSCSEPVSDSYPSAAFDHISPQNSILFSTSQSSSSLLGTFPPGNGSSKVEAPPFLGHFAEIPVSLNSFSSTQTKTIEASAPSSAASLNTGLAQSSIESTSHQKCWQDEEFDAMIFVDQTFTKDVFELEEEIATSTLEIREEKSESIHTFEQSTDDSMPSGTVLRNEQGEYKSNASYGMESMSAQVATAETTAKRKRLGKRKSSNIPLEDQQSDHSDTGKKSDNGEIEEDEEKRQARLMRNRESAQLSRQRKKVYVDELEEKLRTMTSTVAELNNTIRLISAENVSLRSQLGYFYQAHGPSAKPGVLPAGFPVLPVTPYTGFIGGRPILPGVRAPPVPIPRLKAQAPPKSSKTSKTSALKGTLGGRRKRLVGAAAMGFCLIMMIFAPLNSNFMGKEKEGNTSIIQSTRNQDIRIGGRVLMSSNQIESASSSPHWEWDALTGNMLGLERREVDTRDESASKGGGAHANVEGSENGRKPVMDCCTLIEEYRNHSAPYFHTDMFRHNVTEPLAASLFVPRNNKLVKIDGSLIIQAIMAGDKAAQSSMKEEPQKGHRADIEKVQTGAGQNLPAVTNLKVLEAVGGMALESSEDERSRLNSGLVIKNQKALISKPEVRYDATHLPDSDTSGSMQQWLLSDFAGTILSTGTCTEVFQFETSPVPGTRKANETTASYGKTRSQKRSQIANSLRSRRDIEDSVPLLPARQSTVGRNASGTFREEKLADPAKRVYRERGRQNERRRPSSMVVSVLSESHKSGDDVRQTPGGAKGTSNFFVVVLLDSVKYVTYSCMLPSQGPQPQLVTG</sequence>
<name>A0ACC2BYD7_DIPCM</name>
<evidence type="ECO:0000313" key="1">
    <source>
        <dbReference type="EMBL" id="KAJ7534792.1"/>
    </source>
</evidence>
<comment type="caution">
    <text evidence="1">The sequence shown here is derived from an EMBL/GenBank/DDBJ whole genome shotgun (WGS) entry which is preliminary data.</text>
</comment>
<dbReference type="EMBL" id="CM055103">
    <property type="protein sequence ID" value="KAJ7534792.1"/>
    <property type="molecule type" value="Genomic_DNA"/>
</dbReference>
<organism evidence="1 2">
    <name type="scientific">Diphasiastrum complanatum</name>
    <name type="common">Issler's clubmoss</name>
    <name type="synonym">Lycopodium complanatum</name>
    <dbReference type="NCBI Taxonomy" id="34168"/>
    <lineage>
        <taxon>Eukaryota</taxon>
        <taxon>Viridiplantae</taxon>
        <taxon>Streptophyta</taxon>
        <taxon>Embryophyta</taxon>
        <taxon>Tracheophyta</taxon>
        <taxon>Lycopodiopsida</taxon>
        <taxon>Lycopodiales</taxon>
        <taxon>Lycopodiaceae</taxon>
        <taxon>Lycopodioideae</taxon>
        <taxon>Diphasiastrum</taxon>
    </lineage>
</organism>
<keyword evidence="2" id="KW-1185">Reference proteome</keyword>
<accession>A0ACC2BYD7</accession>
<dbReference type="Proteomes" id="UP001162992">
    <property type="component" value="Chromosome 12"/>
</dbReference>
<evidence type="ECO:0000313" key="2">
    <source>
        <dbReference type="Proteomes" id="UP001162992"/>
    </source>
</evidence>